<feature type="signal peptide" evidence="12">
    <location>
        <begin position="1"/>
        <end position="25"/>
    </location>
</feature>
<evidence type="ECO:0000256" key="7">
    <source>
        <dbReference type="ARBA" id="ARBA00022989"/>
    </source>
</evidence>
<dbReference type="RefSeq" id="XP_002774279.1">
    <property type="nucleotide sequence ID" value="XM_002774233.1"/>
</dbReference>
<dbReference type="GeneID" id="9064799"/>
<comment type="subcellular location">
    <subcellularLocation>
        <location evidence="1">Golgi apparatus membrane</location>
        <topology evidence="1">Single-pass type II membrane protein</topology>
    </subcellularLocation>
</comment>
<proteinExistence type="inferred from homology"/>
<keyword evidence="5 11" id="KW-0812">Transmembrane</keyword>
<evidence type="ECO:0000256" key="8">
    <source>
        <dbReference type="ARBA" id="ARBA00023034"/>
    </source>
</evidence>
<reference evidence="13 14" key="1">
    <citation type="submission" date="2008-07" db="EMBL/GenBank/DDBJ databases">
        <authorList>
            <person name="El-Sayed N."/>
            <person name="Caler E."/>
            <person name="Inman J."/>
            <person name="Amedeo P."/>
            <person name="Hass B."/>
            <person name="Wortman J."/>
        </authorList>
    </citation>
    <scope>NUCLEOTIDE SEQUENCE [LARGE SCALE GENOMIC DNA]</scope>
    <source>
        <strain evidence="14">ATCC 50983 / TXsc</strain>
    </source>
</reference>
<protein>
    <submittedName>
        <fullName evidence="13">Beta-1,3-n-acetylglucosaminyltransferase, putative</fullName>
    </submittedName>
</protein>
<dbReference type="Proteomes" id="UP000007800">
    <property type="component" value="Unassembled WGS sequence"/>
</dbReference>
<feature type="chain" id="PRO_5002954400" evidence="12">
    <location>
        <begin position="26"/>
        <end position="1149"/>
    </location>
</feature>
<evidence type="ECO:0000313" key="13">
    <source>
        <dbReference type="EMBL" id="EER06095.1"/>
    </source>
</evidence>
<evidence type="ECO:0000256" key="10">
    <source>
        <dbReference type="SAM" id="MobiDB-lite"/>
    </source>
</evidence>
<keyword evidence="7 11" id="KW-1133">Transmembrane helix</keyword>
<evidence type="ECO:0000256" key="4">
    <source>
        <dbReference type="ARBA" id="ARBA00022679"/>
    </source>
</evidence>
<keyword evidence="12" id="KW-0732">Signal</keyword>
<dbReference type="PANTHER" id="PTHR11214">
    <property type="entry name" value="BETA-1,3-N-ACETYLGLUCOSAMINYLTRANSFERASE"/>
    <property type="match status" value="1"/>
</dbReference>
<comment type="similarity">
    <text evidence="2">Belongs to the glycosyltransferase 31 family.</text>
</comment>
<dbReference type="EMBL" id="GG680896">
    <property type="protein sequence ID" value="EER06095.1"/>
    <property type="molecule type" value="Genomic_DNA"/>
</dbReference>
<keyword evidence="14" id="KW-1185">Reference proteome</keyword>
<feature type="region of interest" description="Disordered" evidence="10">
    <location>
        <begin position="1100"/>
        <end position="1119"/>
    </location>
</feature>
<gene>
    <name evidence="13" type="ORF">Pmar_PMAR021285</name>
</gene>
<evidence type="ECO:0000256" key="11">
    <source>
        <dbReference type="SAM" id="Phobius"/>
    </source>
</evidence>
<sequence length="1149" mass="130764">MADRFVGCHSRLFLLLLLLTNLCVAVQEQQQQSTFEGNTILKGDGGQAYDWDLVIVIPSHITEFSRRCAVRDGWARQLRGHEQNNRAGLRSIKLLFTVGAHYPDNSTRDTAMAEMKQFGDIIQLPEWFEDRYDALGTKVRLSFQRAVDLFGRFRLLLKADTDSYVHVDRLLDFLDQHDMWNKERVYAGSFRHAPVMWEPQNKDHKWFDGEFTKMTGLTQYPWNAQGGGYVISYDLAKYLAHPPLQLKSWTHEDVGVGAWLMALDHERIDMPVNFAEPECGCGAECWSGSSITEPVIDHYVPEYLQRWRERRYELFGDSCWTPEKNDAVLPSDVLLGDRRAYPPTVMGVLNHRYHFSPLMAFGEEALLDDHSDTRSGVCAIDFAWGPPTADDNVTASHFLSRGSVPFMGRDESDMMVCRGSDGCLYDQLECAPHRTVSDDDEEWIRVDVNSSSTTRHVPWLVRTGLTLSQCKELGRYPQTGRRSVGVTAAAVIGWTPDGDEGARGVCRVYSGETTTTQEGLAASRDEGTEIFFRRDERHQRLPVESSIAAVQIRRNAGSIIPSHITEFSRRCAVRDGWARQLRGHEQNNHVGLRSIKLLFTVGAHYPDNSTRDTAMAEMKQFDDIITLPSDFVDRYDALGTKVRLSFREAVDRLGRFRLVLKADTDSYVHVEKLLDFFDKENMWNGDPVYAGSFRHAPVMWEPEDKDHKWFDGEFTKMTGLTQYPWNAQGGGYVISYDLAKYLAHPPLQLKSWTHEDVGVGAWLMALDYRRIDMPVGFAAPECGCALDCVDTINDLGGRDLVIDHYVPPFLHRVRQRRMELFGDDCWVSSLSNTISPLAEKVIPVNNMCYSPMWLGGEDLQNEYALTPLQWAPEFSNHILRTYDLLPDHSDTRSGVCGIQFDWRPSSSLEENRCMVCRGSDGYDYDEFECGDPKSVVPAAVDSLSEEVDSSMLPSIFFLPMRQWVALEGTTDCVSSPAFKRERVTLAQCKYLAWSGHYSIFKWLEHEPELAGSCYVYNQHDCHREVVGGDARLWFLPTELEPSPTPIESSRRSGMIGITRLRSPEVLSMPWLLFMDLFRIFVMGIIVFIVAKIFFAVRNRGSGRSSSAPRGRSRTESFTQGRPGSIRFTLRKFVCKLFRDYHPVNSGFAV</sequence>
<dbReference type="InterPro" id="IPR002659">
    <property type="entry name" value="Glyco_trans_31"/>
</dbReference>
<dbReference type="GO" id="GO:0016758">
    <property type="term" value="F:hexosyltransferase activity"/>
    <property type="evidence" value="ECO:0007669"/>
    <property type="project" value="InterPro"/>
</dbReference>
<feature type="compositionally biased region" description="Low complexity" evidence="10">
    <location>
        <begin position="1100"/>
        <end position="1109"/>
    </location>
</feature>
<keyword evidence="8" id="KW-0333">Golgi apparatus</keyword>
<accession>C5LB01</accession>
<evidence type="ECO:0000313" key="14">
    <source>
        <dbReference type="Proteomes" id="UP000007800"/>
    </source>
</evidence>
<dbReference type="GO" id="GO:0000139">
    <property type="term" value="C:Golgi membrane"/>
    <property type="evidence" value="ECO:0007669"/>
    <property type="project" value="UniProtKB-SubCell"/>
</dbReference>
<evidence type="ECO:0000256" key="12">
    <source>
        <dbReference type="SAM" id="SignalP"/>
    </source>
</evidence>
<keyword evidence="6" id="KW-0735">Signal-anchor</keyword>
<evidence type="ECO:0000256" key="6">
    <source>
        <dbReference type="ARBA" id="ARBA00022968"/>
    </source>
</evidence>
<evidence type="ECO:0000256" key="5">
    <source>
        <dbReference type="ARBA" id="ARBA00022692"/>
    </source>
</evidence>
<dbReference type="InParanoid" id="C5LB01"/>
<evidence type="ECO:0000256" key="9">
    <source>
        <dbReference type="ARBA" id="ARBA00023136"/>
    </source>
</evidence>
<evidence type="ECO:0000256" key="3">
    <source>
        <dbReference type="ARBA" id="ARBA00022676"/>
    </source>
</evidence>
<dbReference type="AlphaFoldDB" id="C5LB01"/>
<evidence type="ECO:0000256" key="2">
    <source>
        <dbReference type="ARBA" id="ARBA00008661"/>
    </source>
</evidence>
<feature type="transmembrane region" description="Helical" evidence="11">
    <location>
        <begin position="1070"/>
        <end position="1094"/>
    </location>
</feature>
<dbReference type="Gene3D" id="3.90.550.50">
    <property type="match status" value="2"/>
</dbReference>
<dbReference type="Pfam" id="PF01762">
    <property type="entry name" value="Galactosyl_T"/>
    <property type="match status" value="2"/>
</dbReference>
<evidence type="ECO:0000256" key="1">
    <source>
        <dbReference type="ARBA" id="ARBA00004323"/>
    </source>
</evidence>
<keyword evidence="3 13" id="KW-0328">Glycosyltransferase</keyword>
<organism evidence="14">
    <name type="scientific">Perkinsus marinus (strain ATCC 50983 / TXsc)</name>
    <dbReference type="NCBI Taxonomy" id="423536"/>
    <lineage>
        <taxon>Eukaryota</taxon>
        <taxon>Sar</taxon>
        <taxon>Alveolata</taxon>
        <taxon>Perkinsozoa</taxon>
        <taxon>Perkinsea</taxon>
        <taxon>Perkinsida</taxon>
        <taxon>Perkinsidae</taxon>
        <taxon>Perkinsus</taxon>
    </lineage>
</organism>
<dbReference type="PANTHER" id="PTHR11214:SF3">
    <property type="entry name" value="BETA-1,3-GALACTOSYLTRANSFERASE 6"/>
    <property type="match status" value="1"/>
</dbReference>
<keyword evidence="4 13" id="KW-0808">Transferase</keyword>
<keyword evidence="9 11" id="KW-0472">Membrane</keyword>
<name>C5LB01_PERM5</name>
<dbReference type="OrthoDB" id="427498at2759"/>